<proteinExistence type="predicted"/>
<reference evidence="2 3" key="1">
    <citation type="submission" date="2022-05" db="EMBL/GenBank/DDBJ databases">
        <authorList>
            <consortium name="Genoscope - CEA"/>
            <person name="William W."/>
        </authorList>
    </citation>
    <scope>NUCLEOTIDE SEQUENCE [LARGE SCALE GENOMIC DNA]</scope>
</reference>
<dbReference type="SUPFAM" id="SSF56349">
    <property type="entry name" value="DNA breaking-rejoining enzymes"/>
    <property type="match status" value="1"/>
</dbReference>
<dbReference type="InterPro" id="IPR052925">
    <property type="entry name" value="Phage_Integrase-like_Recomb"/>
</dbReference>
<dbReference type="InterPro" id="IPR011010">
    <property type="entry name" value="DNA_brk_join_enz"/>
</dbReference>
<keyword evidence="3" id="KW-1185">Reference proteome</keyword>
<evidence type="ECO:0000313" key="3">
    <source>
        <dbReference type="Proteomes" id="UP001159405"/>
    </source>
</evidence>
<dbReference type="InterPro" id="IPR013762">
    <property type="entry name" value="Integrase-like_cat_sf"/>
</dbReference>
<organism evidence="2 3">
    <name type="scientific">Porites lobata</name>
    <dbReference type="NCBI Taxonomy" id="104759"/>
    <lineage>
        <taxon>Eukaryota</taxon>
        <taxon>Metazoa</taxon>
        <taxon>Cnidaria</taxon>
        <taxon>Anthozoa</taxon>
        <taxon>Hexacorallia</taxon>
        <taxon>Scleractinia</taxon>
        <taxon>Fungiina</taxon>
        <taxon>Poritidae</taxon>
        <taxon>Porites</taxon>
    </lineage>
</organism>
<comment type="caution">
    <text evidence="2">The sequence shown here is derived from an EMBL/GenBank/DDBJ whole genome shotgun (WGS) entry which is preliminary data.</text>
</comment>
<dbReference type="PANTHER" id="PTHR34605">
    <property type="entry name" value="PHAGE_INTEGRASE DOMAIN-CONTAINING PROTEIN"/>
    <property type="match status" value="1"/>
</dbReference>
<dbReference type="SUPFAM" id="SSF47823">
    <property type="entry name" value="lambda integrase-like, N-terminal domain"/>
    <property type="match status" value="1"/>
</dbReference>
<sequence length="271" mass="30791">MLYAECLPSSHPLRFTGEDLTLVISCMDSFVQVVVASKAWMVFPPAIRPDFHSLFKCLPSSRADSTVKKYLKEINKFLLRCRTRKIALQLPFSSFVVHLFGLDQQLRSPAAMVLVHAALKWFHSFVPDDGPNPLDNACCKNLIECAKRTRSNPVHKKKPVDPTIIRSIIDRHGAEEASLKDLRIAAIRSLGFAGLFRFNELANIQPKHLTFCDGFVKMFVPRSKTDVYREGNYVYIAKLGNKYCPVAILRRPMILKQPIWICLVICLYSGH</sequence>
<evidence type="ECO:0000256" key="1">
    <source>
        <dbReference type="ARBA" id="ARBA00023172"/>
    </source>
</evidence>
<protein>
    <recommendedName>
        <fullName evidence="4">Integrase</fullName>
    </recommendedName>
</protein>
<evidence type="ECO:0008006" key="4">
    <source>
        <dbReference type="Google" id="ProtNLM"/>
    </source>
</evidence>
<dbReference type="Proteomes" id="UP001159405">
    <property type="component" value="Unassembled WGS sequence"/>
</dbReference>
<gene>
    <name evidence="2" type="ORF">PLOB_00035892</name>
</gene>
<dbReference type="EMBL" id="CALNXK010000051">
    <property type="protein sequence ID" value="CAH3132447.1"/>
    <property type="molecule type" value="Genomic_DNA"/>
</dbReference>
<dbReference type="Gene3D" id="1.10.443.10">
    <property type="entry name" value="Intergrase catalytic core"/>
    <property type="match status" value="1"/>
</dbReference>
<accession>A0ABN8P480</accession>
<name>A0ABN8P480_9CNID</name>
<evidence type="ECO:0000313" key="2">
    <source>
        <dbReference type="EMBL" id="CAH3132447.1"/>
    </source>
</evidence>
<dbReference type="PANTHER" id="PTHR34605:SF4">
    <property type="entry name" value="DNA ADENINE METHYLTRANSFERASE"/>
    <property type="match status" value="1"/>
</dbReference>
<keyword evidence="1" id="KW-0233">DNA recombination</keyword>